<dbReference type="Pfam" id="PF19648">
    <property type="entry name" value="DUF6151"/>
    <property type="match status" value="1"/>
</dbReference>
<evidence type="ECO:0008006" key="3">
    <source>
        <dbReference type="Google" id="ProtNLM"/>
    </source>
</evidence>
<gene>
    <name evidence="1" type="ORF">K3166_04820</name>
</gene>
<dbReference type="InterPro" id="IPR046149">
    <property type="entry name" value="DUF6151"/>
</dbReference>
<proteinExistence type="predicted"/>
<accession>A0ABX8ZG65</accession>
<dbReference type="Proteomes" id="UP000824280">
    <property type="component" value="Chromosome"/>
</dbReference>
<reference evidence="1 2" key="1">
    <citation type="submission" date="2021-08" db="EMBL/GenBank/DDBJ databases">
        <title>Comparative Genomics Analysis of the Genus Qipengyuania Reveals Extensive Genetic Diversity and Metabolic Versatility, Including the Description of Fifteen Novel Species.</title>
        <authorList>
            <person name="Liu Y."/>
        </authorList>
    </citation>
    <scope>NUCLEOTIDE SEQUENCE [LARGE SCALE GENOMIC DNA]</scope>
    <source>
        <strain evidence="1 2">1XM2-8</strain>
    </source>
</reference>
<sequence>MSASIELPFACRCGEVTGVIEHATAAQGDHVVCHCTDCRDLVRHFGQEDRILDEHDGTALYQSRCARMRIHQGKDKLAGLHMTNGPTLRWYASCCGTPMFNTYKNARIPYVTTILANCDAEGRKRLGEPLGHLFLGDAKGDTSNLRPLSMNKLLRRFLPRMIKDMLSKDRRRTELFDAITLAPITEPCHLTDIEQKHLGRS</sequence>
<keyword evidence="2" id="KW-1185">Reference proteome</keyword>
<dbReference type="EMBL" id="CP081297">
    <property type="protein sequence ID" value="QZD88005.1"/>
    <property type="molecule type" value="Genomic_DNA"/>
</dbReference>
<dbReference type="InterPro" id="IPR011057">
    <property type="entry name" value="Mss4-like_sf"/>
</dbReference>
<protein>
    <recommendedName>
        <fullName evidence="3">CENP-V/GFA domain-containing protein</fullName>
    </recommendedName>
</protein>
<dbReference type="SUPFAM" id="SSF51316">
    <property type="entry name" value="Mss4-like"/>
    <property type="match status" value="1"/>
</dbReference>
<evidence type="ECO:0000313" key="2">
    <source>
        <dbReference type="Proteomes" id="UP000824280"/>
    </source>
</evidence>
<dbReference type="Gene3D" id="3.90.1590.10">
    <property type="entry name" value="glutathione-dependent formaldehyde- activating enzyme (gfa)"/>
    <property type="match status" value="1"/>
</dbReference>
<name>A0ABX8ZG65_9SPHN</name>
<evidence type="ECO:0000313" key="1">
    <source>
        <dbReference type="EMBL" id="QZD88005.1"/>
    </source>
</evidence>
<dbReference type="RefSeq" id="WP_221423539.1">
    <property type="nucleotide sequence ID" value="NZ_CP081297.1"/>
</dbReference>
<organism evidence="1 2">
    <name type="scientific">Qipengyuania psychrotolerans</name>
    <dbReference type="NCBI Taxonomy" id="2867238"/>
    <lineage>
        <taxon>Bacteria</taxon>
        <taxon>Pseudomonadati</taxon>
        <taxon>Pseudomonadota</taxon>
        <taxon>Alphaproteobacteria</taxon>
        <taxon>Sphingomonadales</taxon>
        <taxon>Erythrobacteraceae</taxon>
        <taxon>Qipengyuania</taxon>
    </lineage>
</organism>